<reference evidence="4" key="1">
    <citation type="submission" date="2017-02" db="UniProtKB">
        <authorList>
            <consortium name="WormBaseParasite"/>
        </authorList>
    </citation>
    <scope>IDENTIFICATION</scope>
</reference>
<evidence type="ECO:0000313" key="2">
    <source>
        <dbReference type="EMBL" id="VDL70038.1"/>
    </source>
</evidence>
<reference evidence="2 3" key="2">
    <citation type="submission" date="2018-11" db="EMBL/GenBank/DDBJ databases">
        <authorList>
            <consortium name="Pathogen Informatics"/>
        </authorList>
    </citation>
    <scope>NUCLEOTIDE SEQUENCE [LARGE SCALE GENOMIC DNA]</scope>
</reference>
<organism evidence="4">
    <name type="scientific">Nippostrongylus brasiliensis</name>
    <name type="common">Rat hookworm</name>
    <dbReference type="NCBI Taxonomy" id="27835"/>
    <lineage>
        <taxon>Eukaryota</taxon>
        <taxon>Metazoa</taxon>
        <taxon>Ecdysozoa</taxon>
        <taxon>Nematoda</taxon>
        <taxon>Chromadorea</taxon>
        <taxon>Rhabditida</taxon>
        <taxon>Rhabditina</taxon>
        <taxon>Rhabditomorpha</taxon>
        <taxon>Strongyloidea</taxon>
        <taxon>Heligmosomidae</taxon>
        <taxon>Nippostrongylus</taxon>
    </lineage>
</organism>
<accession>A0A0N4XUP4</accession>
<evidence type="ECO:0000256" key="1">
    <source>
        <dbReference type="SAM" id="MobiDB-lite"/>
    </source>
</evidence>
<proteinExistence type="predicted"/>
<gene>
    <name evidence="2" type="ORF">NBR_LOCUS6449</name>
</gene>
<name>A0A0N4XUP4_NIPBR</name>
<evidence type="ECO:0000313" key="4">
    <source>
        <dbReference type="WBParaSite" id="NBR_0000644801-mRNA-1"/>
    </source>
</evidence>
<dbReference type="EMBL" id="UYSL01019801">
    <property type="protein sequence ID" value="VDL70038.1"/>
    <property type="molecule type" value="Genomic_DNA"/>
</dbReference>
<sequence length="94" mass="10210">MESCRNISIHANSAHPVATKRDDIRNMFRIVATECFNSVAAAASRAKDLDVRQKLRGENQSAHTSRRKKPTVAPHAAAVVVDLSQLLFAADSPA</sequence>
<feature type="region of interest" description="Disordered" evidence="1">
    <location>
        <begin position="52"/>
        <end position="74"/>
    </location>
</feature>
<dbReference type="AlphaFoldDB" id="A0A0N4XUP4"/>
<dbReference type="Proteomes" id="UP000271162">
    <property type="component" value="Unassembled WGS sequence"/>
</dbReference>
<evidence type="ECO:0000313" key="3">
    <source>
        <dbReference type="Proteomes" id="UP000271162"/>
    </source>
</evidence>
<keyword evidence="3" id="KW-1185">Reference proteome</keyword>
<dbReference type="WBParaSite" id="NBR_0000644801-mRNA-1">
    <property type="protein sequence ID" value="NBR_0000644801-mRNA-1"/>
    <property type="gene ID" value="NBR_0000644801"/>
</dbReference>
<protein>
    <submittedName>
        <fullName evidence="2 4">Uncharacterized protein</fullName>
    </submittedName>
</protein>